<dbReference type="Ensembl" id="ENSSSCT00070006351.1">
    <property type="protein sequence ID" value="ENSSSCP00070005178.1"/>
    <property type="gene ID" value="ENSSSCG00070003372.1"/>
</dbReference>
<evidence type="ECO:0000313" key="3">
    <source>
        <dbReference type="Ensembl" id="ENSSSCP00070005178.1"/>
    </source>
</evidence>
<dbReference type="Proteomes" id="UP000314985">
    <property type="component" value="Chromosome 15"/>
</dbReference>
<evidence type="ECO:0000256" key="2">
    <source>
        <dbReference type="SAM" id="SignalP"/>
    </source>
</evidence>
<accession>A0A4X1SSJ3</accession>
<reference evidence="3" key="2">
    <citation type="submission" date="2025-05" db="UniProtKB">
        <authorList>
            <consortium name="Ensembl"/>
        </authorList>
    </citation>
    <scope>IDENTIFICATION</scope>
</reference>
<dbReference type="AlphaFoldDB" id="A0A4X1SSJ3"/>
<dbReference type="Ensembl" id="ENSSSCT00060016361.1">
    <property type="protein sequence ID" value="ENSSSCP00060006458.1"/>
    <property type="gene ID" value="ENSSSCG00060012483.1"/>
</dbReference>
<evidence type="ECO:0000256" key="1">
    <source>
        <dbReference type="SAM" id="MobiDB-lite"/>
    </source>
</evidence>
<dbReference type="Ensembl" id="ENSSSCT00045024906.1">
    <property type="protein sequence ID" value="ENSSSCP00045017205.1"/>
    <property type="gene ID" value="ENSSSCG00045014627.1"/>
</dbReference>
<dbReference type="Proteomes" id="UP000694724">
    <property type="component" value="Unplaced"/>
</dbReference>
<evidence type="ECO:0000313" key="4">
    <source>
        <dbReference type="Proteomes" id="UP000314985"/>
    </source>
</evidence>
<keyword evidence="2" id="KW-0732">Signal</keyword>
<proteinExistence type="predicted"/>
<reference evidence="3 4" key="1">
    <citation type="submission" date="2017-08" db="EMBL/GenBank/DDBJ databases">
        <title>USMARCv1.0.</title>
        <authorList>
            <person name="Hannum G.I."/>
            <person name="Koren S."/>
            <person name="Schroeder S.G."/>
            <person name="Chin S.C."/>
            <person name="Nonneman D.J."/>
            <person name="Becker S.A."/>
            <person name="Rosen B.D."/>
            <person name="Bickhart D.M."/>
            <person name="Putnam N.H."/>
            <person name="Green R.E."/>
            <person name="Tuggle C.K."/>
            <person name="Liu H."/>
            <person name="Rohrer G.A."/>
            <person name="Warr A."/>
            <person name="Hall R."/>
            <person name="Kim K."/>
            <person name="Hume D.A."/>
            <person name="Talbot R."/>
            <person name="Chow W."/>
            <person name="Howe K."/>
            <person name="Schwartz A.S."/>
            <person name="Watson M."/>
            <person name="Archibald A.L."/>
            <person name="Phillippy A.M."/>
            <person name="Smith T.P.L."/>
        </authorList>
    </citation>
    <scope>NUCLEOTIDE SEQUENCE [LARGE SCALE GENOMIC DNA]</scope>
</reference>
<name>A0A4X1SSJ3_PIG</name>
<dbReference type="Proteomes" id="UP000694728">
    <property type="component" value="Unplaced"/>
</dbReference>
<sequence>MPSPRPLLSLIVAVSFVTAVSSSPCRGIAPGSQEDERAVHRAGTVHGGGRLGAQALILIGVRQRQAAAQDLRKHTAELLRGHVVQQRVDHGAQVEESVREGEEDHVCLEIGLGPVLLGFGRSHHPPNLVRHPADGQGHNDQP</sequence>
<feature type="chain" id="PRO_5044614298" description="Secreted protein" evidence="2">
    <location>
        <begin position="23"/>
        <end position="142"/>
    </location>
</feature>
<dbReference type="Proteomes" id="UP000694723">
    <property type="component" value="Unplaced"/>
</dbReference>
<dbReference type="Ensembl" id="ENSSSCT00055023959.1">
    <property type="protein sequence ID" value="ENSSSCP00055018969.1"/>
    <property type="gene ID" value="ENSSSCG00055012225.1"/>
</dbReference>
<protein>
    <recommendedName>
        <fullName evidence="5">Secreted protein</fullName>
    </recommendedName>
</protein>
<dbReference type="Proteomes" id="UP000694722">
    <property type="component" value="Unplaced"/>
</dbReference>
<dbReference type="Proteomes" id="UP000694720">
    <property type="component" value="Unplaced"/>
</dbReference>
<organism evidence="3 4">
    <name type="scientific">Sus scrofa</name>
    <name type="common">Pig</name>
    <dbReference type="NCBI Taxonomy" id="9823"/>
    <lineage>
        <taxon>Eukaryota</taxon>
        <taxon>Metazoa</taxon>
        <taxon>Chordata</taxon>
        <taxon>Craniata</taxon>
        <taxon>Vertebrata</taxon>
        <taxon>Euteleostomi</taxon>
        <taxon>Mammalia</taxon>
        <taxon>Eutheria</taxon>
        <taxon>Laurasiatheria</taxon>
        <taxon>Artiodactyla</taxon>
        <taxon>Suina</taxon>
        <taxon>Suidae</taxon>
        <taxon>Sus</taxon>
    </lineage>
</organism>
<dbReference type="Ensembl" id="ENSSSCT00035009652.1">
    <property type="protein sequence ID" value="ENSSSCP00035003250.1"/>
    <property type="gene ID" value="ENSSSCG00035007758.1"/>
</dbReference>
<feature type="region of interest" description="Disordered" evidence="1">
    <location>
        <begin position="123"/>
        <end position="142"/>
    </location>
</feature>
<dbReference type="Ensembl" id="ENSSSCT00040004591.1">
    <property type="protein sequence ID" value="ENSSSCP00040001488.1"/>
    <property type="gene ID" value="ENSSSCG00040003663.1"/>
</dbReference>
<feature type="signal peptide" evidence="2">
    <location>
        <begin position="1"/>
        <end position="22"/>
    </location>
</feature>
<evidence type="ECO:0008006" key="5">
    <source>
        <dbReference type="Google" id="ProtNLM"/>
    </source>
</evidence>